<dbReference type="PATRIC" id="fig|1300344.3.peg.2166"/>
<evidence type="ECO:0000313" key="3">
    <source>
        <dbReference type="Proteomes" id="UP000076794"/>
    </source>
</evidence>
<dbReference type="RefSeq" id="WP_068202942.1">
    <property type="nucleotide sequence ID" value="NZ_CP014209.1"/>
</dbReference>
<protein>
    <submittedName>
        <fullName evidence="2">Uncharacterized protein</fullName>
    </submittedName>
</protein>
<dbReference type="KEGG" id="ido:I598_2157"/>
<organism evidence="2 3">
    <name type="scientific">Isoptericola dokdonensis DS-3</name>
    <dbReference type="NCBI Taxonomy" id="1300344"/>
    <lineage>
        <taxon>Bacteria</taxon>
        <taxon>Bacillati</taxon>
        <taxon>Actinomycetota</taxon>
        <taxon>Actinomycetes</taxon>
        <taxon>Micrococcales</taxon>
        <taxon>Promicromonosporaceae</taxon>
        <taxon>Isoptericola</taxon>
    </lineage>
</organism>
<accession>A0A161I7T4</accession>
<evidence type="ECO:0000313" key="2">
    <source>
        <dbReference type="EMBL" id="ANC31698.1"/>
    </source>
</evidence>
<keyword evidence="3" id="KW-1185">Reference proteome</keyword>
<reference evidence="2 3" key="1">
    <citation type="submission" date="2016-01" db="EMBL/GenBank/DDBJ databases">
        <title>Complete genome sequence of a soil Actinobacterium, Isoptericola dokdonensis DS-3.</title>
        <authorList>
            <person name="Kwon S.-K."/>
            <person name="Kim J.F."/>
        </authorList>
    </citation>
    <scope>NUCLEOTIDE SEQUENCE [LARGE SCALE GENOMIC DNA]</scope>
    <source>
        <strain evidence="2 3">DS-3</strain>
    </source>
</reference>
<dbReference type="EMBL" id="CP014209">
    <property type="protein sequence ID" value="ANC31698.1"/>
    <property type="molecule type" value="Genomic_DNA"/>
</dbReference>
<sequence>MRHATIHDVHAAVSWALTHDLPALLAYRQVAHTDRGARPKADAALVAHWQQSTGSGRPAVLPGGPLPRRR</sequence>
<name>A0A161I7T4_9MICO</name>
<evidence type="ECO:0000256" key="1">
    <source>
        <dbReference type="SAM" id="MobiDB-lite"/>
    </source>
</evidence>
<feature type="region of interest" description="Disordered" evidence="1">
    <location>
        <begin position="49"/>
        <end position="70"/>
    </location>
</feature>
<dbReference type="Proteomes" id="UP000076794">
    <property type="component" value="Chromosome"/>
</dbReference>
<dbReference type="AlphaFoldDB" id="A0A161I7T4"/>
<dbReference type="OrthoDB" id="9853041at2"/>
<proteinExistence type="predicted"/>
<gene>
    <name evidence="2" type="ORF">I598_2157</name>
</gene>